<evidence type="ECO:0000256" key="12">
    <source>
        <dbReference type="ARBA" id="ARBA00022771"/>
    </source>
</evidence>
<feature type="region of interest" description="Disordered" evidence="24">
    <location>
        <begin position="1"/>
        <end position="41"/>
    </location>
</feature>
<keyword evidence="10" id="KW-0808">Transferase</keyword>
<dbReference type="PANTHER" id="PTHR24103">
    <property type="entry name" value="E3 UBIQUITIN-PROTEIN LIGASE TRIM"/>
    <property type="match status" value="1"/>
</dbReference>
<dbReference type="GO" id="GO:0061630">
    <property type="term" value="F:ubiquitin protein ligase activity"/>
    <property type="evidence" value="ECO:0007669"/>
    <property type="project" value="UniProtKB-EC"/>
</dbReference>
<comment type="subunit">
    <text evidence="18">Homodimer. Interacts with JUN, independently of JUN phosphorylation. Interacts (via C-terminus) with TRIM7.</text>
</comment>
<dbReference type="CDD" id="cd16601">
    <property type="entry name" value="RING-HC_TRIM39_C-IV"/>
    <property type="match status" value="1"/>
</dbReference>
<organism evidence="26 27">
    <name type="scientific">Gorilla gorilla gorilla</name>
    <name type="common">Western lowland gorilla</name>
    <dbReference type="NCBI Taxonomy" id="9595"/>
    <lineage>
        <taxon>Eukaryota</taxon>
        <taxon>Metazoa</taxon>
        <taxon>Chordata</taxon>
        <taxon>Craniata</taxon>
        <taxon>Vertebrata</taxon>
        <taxon>Euteleostomi</taxon>
        <taxon>Mammalia</taxon>
        <taxon>Eutheria</taxon>
        <taxon>Euarchontoglires</taxon>
        <taxon>Primates</taxon>
        <taxon>Haplorrhini</taxon>
        <taxon>Catarrhini</taxon>
        <taxon>Hominidae</taxon>
        <taxon>Gorilla</taxon>
    </lineage>
</organism>
<proteinExistence type="predicted"/>
<evidence type="ECO:0000256" key="7">
    <source>
        <dbReference type="ARBA" id="ARBA00022490"/>
    </source>
</evidence>
<comment type="subcellular location">
    <subcellularLocation>
        <location evidence="3">Cytoplasm</location>
    </subcellularLocation>
    <subcellularLocation>
        <location evidence="2">Nucleus</location>
    </subcellularLocation>
</comment>
<keyword evidence="14" id="KW-0862">Zinc</keyword>
<evidence type="ECO:0000256" key="5">
    <source>
        <dbReference type="ARBA" id="ARBA00012483"/>
    </source>
</evidence>
<evidence type="ECO:0000256" key="23">
    <source>
        <dbReference type="PROSITE-ProRule" id="PRU00175"/>
    </source>
</evidence>
<evidence type="ECO:0000256" key="4">
    <source>
        <dbReference type="ARBA" id="ARBA00004906"/>
    </source>
</evidence>
<evidence type="ECO:0000256" key="22">
    <source>
        <dbReference type="ARBA" id="ARBA00080504"/>
    </source>
</evidence>
<keyword evidence="11" id="KW-0479">Metal-binding</keyword>
<evidence type="ECO:0000256" key="11">
    <source>
        <dbReference type="ARBA" id="ARBA00022723"/>
    </source>
</evidence>
<dbReference type="STRING" id="9593.ENSGGOP00000022289"/>
<dbReference type="PROSITE" id="PS50089">
    <property type="entry name" value="ZF_RING_2"/>
    <property type="match status" value="1"/>
</dbReference>
<evidence type="ECO:0000256" key="16">
    <source>
        <dbReference type="ARBA" id="ARBA00023242"/>
    </source>
</evidence>
<dbReference type="FunFam" id="3.30.40.10:FF:000935">
    <property type="entry name" value="E3 ubiquitin-protein ligase RNF187"/>
    <property type="match status" value="1"/>
</dbReference>
<comment type="function">
    <text evidence="17">E3 ubiquitin-protein ligase that acts as a coactivator of JUN-mediated gene activation in response to growth factor signaling via the MAP3K1 pathway, independently from MAPK8.</text>
</comment>
<evidence type="ECO:0000313" key="26">
    <source>
        <dbReference type="Ensembl" id="ENSGGOP00000022289.2"/>
    </source>
</evidence>
<dbReference type="AlphaFoldDB" id="G3S2J1"/>
<dbReference type="InterPro" id="IPR001841">
    <property type="entry name" value="Znf_RING"/>
</dbReference>
<evidence type="ECO:0000256" key="15">
    <source>
        <dbReference type="ARBA" id="ARBA00022843"/>
    </source>
</evidence>
<evidence type="ECO:0000256" key="10">
    <source>
        <dbReference type="ARBA" id="ARBA00022679"/>
    </source>
</evidence>
<evidence type="ECO:0000256" key="18">
    <source>
        <dbReference type="ARBA" id="ARBA00065588"/>
    </source>
</evidence>
<evidence type="ECO:0000256" key="17">
    <source>
        <dbReference type="ARBA" id="ARBA00059507"/>
    </source>
</evidence>
<dbReference type="InParanoid" id="G3S2J1"/>
<dbReference type="EMBL" id="CABD030009330">
    <property type="status" value="NOT_ANNOTATED_CDS"/>
    <property type="molecule type" value="Genomic_DNA"/>
</dbReference>
<gene>
    <name evidence="26" type="primary">RNF187</name>
</gene>
<evidence type="ECO:0000313" key="27">
    <source>
        <dbReference type="Proteomes" id="UP000001519"/>
    </source>
</evidence>
<name>G3S2J1_GORGO</name>
<dbReference type="HOGENOM" id="CLU_1980863_0_0_1"/>
<keyword evidence="27" id="KW-1185">Reference proteome</keyword>
<evidence type="ECO:0000256" key="2">
    <source>
        <dbReference type="ARBA" id="ARBA00004123"/>
    </source>
</evidence>
<keyword evidence="12 23" id="KW-0863">Zinc-finger</keyword>
<evidence type="ECO:0000256" key="13">
    <source>
        <dbReference type="ARBA" id="ARBA00022786"/>
    </source>
</evidence>
<dbReference type="InterPro" id="IPR050143">
    <property type="entry name" value="TRIM/RBCC"/>
</dbReference>
<evidence type="ECO:0000256" key="1">
    <source>
        <dbReference type="ARBA" id="ARBA00000900"/>
    </source>
</evidence>
<reference evidence="27" key="1">
    <citation type="submission" date="2011-05" db="EMBL/GenBank/DDBJ databases">
        <title>Insights into the evolution of the great apes provided by the gorilla genome.</title>
        <authorList>
            <person name="Scally A."/>
        </authorList>
    </citation>
    <scope>NUCLEOTIDE SEQUENCE [LARGE SCALE GENOMIC DNA]</scope>
</reference>
<dbReference type="EC" id="2.3.2.27" evidence="5"/>
<dbReference type="FunCoup" id="G3S2J1">
    <property type="interactions" value="958"/>
</dbReference>
<evidence type="ECO:0000256" key="21">
    <source>
        <dbReference type="ARBA" id="ARBA00079824"/>
    </source>
</evidence>
<dbReference type="PROSITE" id="PS00518">
    <property type="entry name" value="ZF_RING_1"/>
    <property type="match status" value="1"/>
</dbReference>
<dbReference type="GO" id="GO:0005634">
    <property type="term" value="C:nucleus"/>
    <property type="evidence" value="ECO:0007669"/>
    <property type="project" value="UniProtKB-SubCell"/>
</dbReference>
<keyword evidence="7" id="KW-0963">Cytoplasm</keyword>
<evidence type="ECO:0000256" key="6">
    <source>
        <dbReference type="ARBA" id="ARBA00022481"/>
    </source>
</evidence>
<dbReference type="InterPro" id="IPR013083">
    <property type="entry name" value="Znf_RING/FYVE/PHD"/>
</dbReference>
<dbReference type="Ensembl" id="ENSGGOT00000022882.2">
    <property type="protein sequence ID" value="ENSGGOP00000022289.2"/>
    <property type="gene ID" value="ENSGGOG00000026023.2"/>
</dbReference>
<dbReference type="Pfam" id="PF15227">
    <property type="entry name" value="zf-C3HC4_4"/>
    <property type="match status" value="1"/>
</dbReference>
<keyword evidence="6" id="KW-0488">Methylation</keyword>
<reference evidence="26 27" key="2">
    <citation type="journal article" date="2012" name="Nature">
        <title>Insights into hominid evolution from the gorilla genome sequence.</title>
        <authorList>
            <person name="Scally A."/>
            <person name="Dutheil J.Y."/>
            <person name="Hillier L.W."/>
            <person name="Jordan G.E."/>
            <person name="Goodhead I."/>
            <person name="Herrero J."/>
            <person name="Hobolth A."/>
            <person name="Lappalainen T."/>
            <person name="Mailund T."/>
            <person name="Marques-Bonet T."/>
            <person name="McCarthy S."/>
            <person name="Montgomery S.H."/>
            <person name="Schwalie P.C."/>
            <person name="Tang Y.A."/>
            <person name="Ward M.C."/>
            <person name="Xue Y."/>
            <person name="Yngvadottir B."/>
            <person name="Alkan C."/>
            <person name="Andersen L.N."/>
            <person name="Ayub Q."/>
            <person name="Ball E.V."/>
            <person name="Beal K."/>
            <person name="Bradley B.J."/>
            <person name="Chen Y."/>
            <person name="Clee C.M."/>
            <person name="Fitzgerald S."/>
            <person name="Graves T.A."/>
            <person name="Gu Y."/>
            <person name="Heath P."/>
            <person name="Heger A."/>
            <person name="Karakoc E."/>
            <person name="Kolb-Kokocinski A."/>
            <person name="Laird G.K."/>
            <person name="Lunter G."/>
            <person name="Meader S."/>
            <person name="Mort M."/>
            <person name="Mullikin J.C."/>
            <person name="Munch K."/>
            <person name="O'Connor T.D."/>
            <person name="Phillips A.D."/>
            <person name="Prado-Martinez J."/>
            <person name="Rogers A.S."/>
            <person name="Sajjadian S."/>
            <person name="Schmidt D."/>
            <person name="Shaw K."/>
            <person name="Simpson J.T."/>
            <person name="Stenson P.D."/>
            <person name="Turner D.J."/>
            <person name="Vigilant L."/>
            <person name="Vilella A.J."/>
            <person name="Whitener W."/>
            <person name="Zhu B."/>
            <person name="Cooper D.N."/>
            <person name="de Jong P."/>
            <person name="Dermitzakis E.T."/>
            <person name="Eichler E.E."/>
            <person name="Flicek P."/>
            <person name="Goldman N."/>
            <person name="Mundy N.I."/>
            <person name="Ning Z."/>
            <person name="Odom D.T."/>
            <person name="Ponting C.P."/>
            <person name="Quail M.A."/>
            <person name="Ryder O.A."/>
            <person name="Searle S.M."/>
            <person name="Warren W.C."/>
            <person name="Wilson R.K."/>
            <person name="Schierup M.H."/>
            <person name="Rogers J."/>
            <person name="Tyler-Smith C."/>
            <person name="Durbin R."/>
        </authorList>
    </citation>
    <scope>NUCLEOTIDE SEQUENCE [LARGE SCALE GENOMIC DNA]</scope>
</reference>
<evidence type="ECO:0000256" key="19">
    <source>
        <dbReference type="ARBA" id="ARBA00067425"/>
    </source>
</evidence>
<keyword evidence="9" id="KW-0597">Phosphoprotein</keyword>
<dbReference type="Proteomes" id="UP000001519">
    <property type="component" value="Chromosome 1"/>
</dbReference>
<evidence type="ECO:0000256" key="3">
    <source>
        <dbReference type="ARBA" id="ARBA00004496"/>
    </source>
</evidence>
<keyword evidence="15" id="KW-0832">Ubl conjugation</keyword>
<dbReference type="eggNOG" id="KOG2177">
    <property type="taxonomic scope" value="Eukaryota"/>
</dbReference>
<dbReference type="Gene3D" id="3.30.40.10">
    <property type="entry name" value="Zinc/RING finger domain, C3HC4 (zinc finger)"/>
    <property type="match status" value="1"/>
</dbReference>
<evidence type="ECO:0000256" key="8">
    <source>
        <dbReference type="ARBA" id="ARBA00022499"/>
    </source>
</evidence>
<dbReference type="GO" id="GO:0008270">
    <property type="term" value="F:zinc ion binding"/>
    <property type="evidence" value="ECO:0007669"/>
    <property type="project" value="UniProtKB-KW"/>
</dbReference>
<reference evidence="26" key="3">
    <citation type="submission" date="2025-08" db="UniProtKB">
        <authorList>
            <consortium name="Ensembl"/>
        </authorList>
    </citation>
    <scope>IDENTIFICATION</scope>
</reference>
<dbReference type="SUPFAM" id="SSF57850">
    <property type="entry name" value="RING/U-box"/>
    <property type="match status" value="1"/>
</dbReference>
<dbReference type="Bgee" id="ENSGGOG00000026023">
    <property type="expression patterns" value="Expressed in frontal cortex and 6 other cell types or tissues"/>
</dbReference>
<dbReference type="GO" id="GO:0005737">
    <property type="term" value="C:cytoplasm"/>
    <property type="evidence" value="ECO:0007669"/>
    <property type="project" value="UniProtKB-SubCell"/>
</dbReference>
<feature type="compositionally biased region" description="Polar residues" evidence="24">
    <location>
        <begin position="1"/>
        <end position="10"/>
    </location>
</feature>
<dbReference type="GeneTree" id="ENSGT00390000009510"/>
<evidence type="ECO:0000256" key="20">
    <source>
        <dbReference type="ARBA" id="ARBA00077384"/>
    </source>
</evidence>
<feature type="domain" description="RING-type" evidence="25">
    <location>
        <begin position="158"/>
        <end position="198"/>
    </location>
</feature>
<evidence type="ECO:0000259" key="25">
    <source>
        <dbReference type="PROSITE" id="PS50089"/>
    </source>
</evidence>
<dbReference type="SMART" id="SM00184">
    <property type="entry name" value="RING"/>
    <property type="match status" value="1"/>
</dbReference>
<feature type="compositionally biased region" description="Basic and acidic residues" evidence="24">
    <location>
        <begin position="32"/>
        <end position="41"/>
    </location>
</feature>
<evidence type="ECO:0000256" key="14">
    <source>
        <dbReference type="ARBA" id="ARBA00022833"/>
    </source>
</evidence>
<dbReference type="InterPro" id="IPR017907">
    <property type="entry name" value="Znf_RING_CS"/>
</dbReference>
<keyword evidence="8" id="KW-1017">Isopeptide bond</keyword>
<keyword evidence="16" id="KW-0539">Nucleus</keyword>
<evidence type="ECO:0000256" key="24">
    <source>
        <dbReference type="SAM" id="MobiDB-lite"/>
    </source>
</evidence>
<comment type="pathway">
    <text evidence="4">Protein modification; protein ubiquitination.</text>
</comment>
<protein>
    <recommendedName>
        <fullName evidence="19">E3 ubiquitin-protein ligase RNF187</fullName>
        <ecNumber evidence="5">2.3.2.27</ecNumber>
    </recommendedName>
    <alternativeName>
        <fullName evidence="20">RING domain AP1 coactivator 1</fullName>
    </alternativeName>
    <alternativeName>
        <fullName evidence="22">RING finger protein 187</fullName>
    </alternativeName>
    <alternativeName>
        <fullName evidence="21">RING-type E3 ubiquitin transferase RNF187</fullName>
    </alternativeName>
</protein>
<dbReference type="OMA" id="GVYECPR"/>
<reference evidence="26" key="4">
    <citation type="submission" date="2025-09" db="UniProtKB">
        <authorList>
            <consortium name="Ensembl"/>
        </authorList>
    </citation>
    <scope>IDENTIFICATION</scope>
</reference>
<sequence>MQGGSVQDESSGGGPRRPFPAPSPAHAGELPRGQESEARSCQDLRGDVRRCQDLAGCSTLLPGSCLWSAARPGPPAAAHRCQDLVGRALRGPDPAPCASPTPPRARPRRWRWRRRPVAGLRPVVGRLGLRPSPAAPAPLPAPPPAALALPAGPAEAACALCQRAPREPVRADCGHRFCRACVVRFWAEEDGPFPCPECADDCWQRAVEPGRPPLSRRLLALEEAAAAPARDGPASEAALQLLCRADAGPLCSACRMAAGPEPPEWEPRWRKALRGKENKGSVEIMRKDLNDARDLHGQAESAAAVWKGHVMDRRKKALTDYKKLRAFFVEEEEHFLQEAEKEEGLPEDELADPTERFRSLLQAVSELEKKHRNLGLSMLLQ</sequence>
<dbReference type="EMBL" id="CABD030009329">
    <property type="status" value="NOT_ANNOTATED_CDS"/>
    <property type="molecule type" value="Genomic_DNA"/>
</dbReference>
<keyword evidence="13" id="KW-0833">Ubl conjugation pathway</keyword>
<comment type="catalytic activity">
    <reaction evidence="1">
        <text>S-ubiquitinyl-[E2 ubiquitin-conjugating enzyme]-L-cysteine + [acceptor protein]-L-lysine = [E2 ubiquitin-conjugating enzyme]-L-cysteine + N(6)-ubiquitinyl-[acceptor protein]-L-lysine.</text>
        <dbReference type="EC" id="2.3.2.27"/>
    </reaction>
</comment>
<accession>G3S2J1</accession>
<evidence type="ECO:0000256" key="9">
    <source>
        <dbReference type="ARBA" id="ARBA00022553"/>
    </source>
</evidence>